<dbReference type="GO" id="GO:0006508">
    <property type="term" value="P:proteolysis"/>
    <property type="evidence" value="ECO:0007669"/>
    <property type="project" value="UniProtKB-KW"/>
</dbReference>
<protein>
    <submittedName>
        <fullName evidence="2">Serine endoprotease</fullName>
    </submittedName>
</protein>
<keyword evidence="2" id="KW-0645">Protease</keyword>
<dbReference type="NCBIfam" id="NF041199">
    <property type="entry name" value="trx7_PDZ_seleno"/>
    <property type="match status" value="1"/>
</dbReference>
<organism evidence="2 3">
    <name type="scientific">Urbifossiella limnaea</name>
    <dbReference type="NCBI Taxonomy" id="2528023"/>
    <lineage>
        <taxon>Bacteria</taxon>
        <taxon>Pseudomonadati</taxon>
        <taxon>Planctomycetota</taxon>
        <taxon>Planctomycetia</taxon>
        <taxon>Gemmatales</taxon>
        <taxon>Gemmataceae</taxon>
        <taxon>Urbifossiella</taxon>
    </lineage>
</organism>
<dbReference type="InterPro" id="IPR041489">
    <property type="entry name" value="PDZ_6"/>
</dbReference>
<dbReference type="GO" id="GO:0008233">
    <property type="term" value="F:peptidase activity"/>
    <property type="evidence" value="ECO:0007669"/>
    <property type="project" value="UniProtKB-KW"/>
</dbReference>
<dbReference type="Gene3D" id="2.30.42.10">
    <property type="match status" value="2"/>
</dbReference>
<reference evidence="2 3" key="1">
    <citation type="submission" date="2019-02" db="EMBL/GenBank/DDBJ databases">
        <title>Deep-cultivation of Planctomycetes and their phenomic and genomic characterization uncovers novel biology.</title>
        <authorList>
            <person name="Wiegand S."/>
            <person name="Jogler M."/>
            <person name="Boedeker C."/>
            <person name="Pinto D."/>
            <person name="Vollmers J."/>
            <person name="Rivas-Marin E."/>
            <person name="Kohn T."/>
            <person name="Peeters S.H."/>
            <person name="Heuer A."/>
            <person name="Rast P."/>
            <person name="Oberbeckmann S."/>
            <person name="Bunk B."/>
            <person name="Jeske O."/>
            <person name="Meyerdierks A."/>
            <person name="Storesund J.E."/>
            <person name="Kallscheuer N."/>
            <person name="Luecker S."/>
            <person name="Lage O.M."/>
            <person name="Pohl T."/>
            <person name="Merkel B.J."/>
            <person name="Hornburger P."/>
            <person name="Mueller R.-W."/>
            <person name="Bruemmer F."/>
            <person name="Labrenz M."/>
            <person name="Spormann A.M."/>
            <person name="Op den Camp H."/>
            <person name="Overmann J."/>
            <person name="Amann R."/>
            <person name="Jetten M.S.M."/>
            <person name="Mascher T."/>
            <person name="Medema M.H."/>
            <person name="Devos D.P."/>
            <person name="Kaster A.-K."/>
            <person name="Ovreas L."/>
            <person name="Rohde M."/>
            <person name="Galperin M.Y."/>
            <person name="Jogler C."/>
        </authorList>
    </citation>
    <scope>NUCLEOTIDE SEQUENCE [LARGE SCALE GENOMIC DNA]</scope>
    <source>
        <strain evidence="2 3">ETA_A1</strain>
    </source>
</reference>
<dbReference type="EMBL" id="CP036273">
    <property type="protein sequence ID" value="QDU19284.1"/>
    <property type="molecule type" value="Genomic_DNA"/>
</dbReference>
<name>A0A517XP53_9BACT</name>
<dbReference type="InterPro" id="IPR001478">
    <property type="entry name" value="PDZ"/>
</dbReference>
<proteinExistence type="predicted"/>
<feature type="domain" description="PDZ" evidence="1">
    <location>
        <begin position="117"/>
        <end position="186"/>
    </location>
</feature>
<dbReference type="SMART" id="SM00228">
    <property type="entry name" value="PDZ"/>
    <property type="match status" value="2"/>
</dbReference>
<dbReference type="Proteomes" id="UP000319576">
    <property type="component" value="Chromosome"/>
</dbReference>
<dbReference type="KEGG" id="uli:ETAA1_11900"/>
<evidence type="ECO:0000313" key="2">
    <source>
        <dbReference type="EMBL" id="QDU19284.1"/>
    </source>
</evidence>
<keyword evidence="2" id="KW-0378">Hydrolase</keyword>
<accession>A0A517XP53</accession>
<dbReference type="InterPro" id="IPR036034">
    <property type="entry name" value="PDZ_sf"/>
</dbReference>
<dbReference type="AlphaFoldDB" id="A0A517XP53"/>
<dbReference type="SUPFAM" id="SSF50156">
    <property type="entry name" value="PDZ domain-like"/>
    <property type="match status" value="2"/>
</dbReference>
<evidence type="ECO:0000313" key="3">
    <source>
        <dbReference type="Proteomes" id="UP000319576"/>
    </source>
</evidence>
<evidence type="ECO:0000259" key="1">
    <source>
        <dbReference type="SMART" id="SM00228"/>
    </source>
</evidence>
<keyword evidence="3" id="KW-1185">Reference proteome</keyword>
<gene>
    <name evidence="2" type="ORF">ETAA1_11900</name>
</gene>
<dbReference type="Pfam" id="PF13180">
    <property type="entry name" value="PDZ_2"/>
    <property type="match status" value="1"/>
</dbReference>
<feature type="domain" description="PDZ" evidence="1">
    <location>
        <begin position="230"/>
        <end position="299"/>
    </location>
</feature>
<dbReference type="Pfam" id="PF17820">
    <property type="entry name" value="PDZ_6"/>
    <property type="match status" value="1"/>
</dbReference>
<sequence>MDLRVFDFDYDVTWYVFFLNADETVYGRYGGRDARGDQSRISLKGLRYAMGRALEAHQAAPPPAKRADPPLRPEDIPAAKRHKGCIHCHNVNEFRRADAKAIGNWDRASVWAYPPPDNVGVVVDLDAGDRVKAVAACSPADKVGIKPGDVLRRLNGVPVASFADASYALHKAPAKGTIPVVWSQAGKERTGALELADGWRKTNITWRPSLLDILPSAPFAGDDLTADDRRRLGLTAARAAFQIGDNLHPSLAKAGFRTGDVVVGFNGVPLDGTTGDLLGYLRRNFLVGDTVTVDVIRAGRRAEVKLMLSN</sequence>